<dbReference type="AlphaFoldDB" id="A0A3S3PE24"/>
<comment type="subcellular location">
    <subcellularLocation>
        <location evidence="1">Membrane</location>
        <topology evidence="1">Multi-pass membrane protein</topology>
    </subcellularLocation>
</comment>
<dbReference type="InterPro" id="IPR036259">
    <property type="entry name" value="MFS_trans_sf"/>
</dbReference>
<keyword evidence="8" id="KW-1185">Reference proteome</keyword>
<dbReference type="PANTHER" id="PTHR23504">
    <property type="entry name" value="MAJOR FACILITATOR SUPERFAMILY DOMAIN-CONTAINING PROTEIN 10"/>
    <property type="match status" value="1"/>
</dbReference>
<evidence type="ECO:0000256" key="4">
    <source>
        <dbReference type="ARBA" id="ARBA00022989"/>
    </source>
</evidence>
<evidence type="ECO:0000256" key="2">
    <source>
        <dbReference type="ARBA" id="ARBA00022448"/>
    </source>
</evidence>
<dbReference type="Gene3D" id="1.20.1250.20">
    <property type="entry name" value="MFS general substrate transporter like domains"/>
    <property type="match status" value="1"/>
</dbReference>
<dbReference type="InterPro" id="IPR001958">
    <property type="entry name" value="Tet-R_TetA/multi-R_MdtG-like"/>
</dbReference>
<comment type="caution">
    <text evidence="7">The sequence shown here is derived from an EMBL/GenBank/DDBJ whole genome shotgun (WGS) entry which is preliminary data.</text>
</comment>
<feature type="transmembrane region" description="Helical" evidence="6">
    <location>
        <begin position="41"/>
        <end position="63"/>
    </location>
</feature>
<feature type="transmembrane region" description="Helical" evidence="6">
    <location>
        <begin position="107"/>
        <end position="124"/>
    </location>
</feature>
<dbReference type="EMBL" id="NCKU01001017">
    <property type="protein sequence ID" value="RWS13357.1"/>
    <property type="molecule type" value="Genomic_DNA"/>
</dbReference>
<dbReference type="STRING" id="1965070.A0A3S3PE24"/>
<reference evidence="7 8" key="1">
    <citation type="journal article" date="2018" name="Gigascience">
        <title>Genomes of trombidid mites reveal novel predicted allergens and laterally-transferred genes associated with secondary metabolism.</title>
        <authorList>
            <person name="Dong X."/>
            <person name="Chaisiri K."/>
            <person name="Xia D."/>
            <person name="Armstrong S.D."/>
            <person name="Fang Y."/>
            <person name="Donnelly M.J."/>
            <person name="Kadowaki T."/>
            <person name="McGarry J.W."/>
            <person name="Darby A.C."/>
            <person name="Makepeace B.L."/>
        </authorList>
    </citation>
    <scope>NUCLEOTIDE SEQUENCE [LARGE SCALE GENOMIC DNA]</scope>
    <source>
        <strain evidence="7">UoL-WK</strain>
    </source>
</reference>
<keyword evidence="2" id="KW-0813">Transport</keyword>
<keyword evidence="3 6" id="KW-0812">Transmembrane</keyword>
<organism evidence="7 8">
    <name type="scientific">Dinothrombium tinctorium</name>
    <dbReference type="NCBI Taxonomy" id="1965070"/>
    <lineage>
        <taxon>Eukaryota</taxon>
        <taxon>Metazoa</taxon>
        <taxon>Ecdysozoa</taxon>
        <taxon>Arthropoda</taxon>
        <taxon>Chelicerata</taxon>
        <taxon>Arachnida</taxon>
        <taxon>Acari</taxon>
        <taxon>Acariformes</taxon>
        <taxon>Trombidiformes</taxon>
        <taxon>Prostigmata</taxon>
        <taxon>Anystina</taxon>
        <taxon>Parasitengona</taxon>
        <taxon>Trombidioidea</taxon>
        <taxon>Trombidiidae</taxon>
        <taxon>Dinothrombium</taxon>
    </lineage>
</organism>
<sequence>MVFESMLNMMSKRVVGVIVRSGRKHTLRDVFMPSKAKEPTVYHALVVIFLEFFAWGLLTSPMITVLNATFPDHTFLMNGLIMGIKGFLSFLSAPLIGSLSDIWGRKFLLLLTVFITCSPIPFIVINTWWYFAMIAISGIFAVTFSVVFAYVADITTEHERSAAYGL</sequence>
<proteinExistence type="predicted"/>
<dbReference type="GO" id="GO:0016020">
    <property type="term" value="C:membrane"/>
    <property type="evidence" value="ECO:0007669"/>
    <property type="project" value="UniProtKB-SubCell"/>
</dbReference>
<evidence type="ECO:0000313" key="8">
    <source>
        <dbReference type="Proteomes" id="UP000285301"/>
    </source>
</evidence>
<evidence type="ECO:0000256" key="5">
    <source>
        <dbReference type="ARBA" id="ARBA00023136"/>
    </source>
</evidence>
<accession>A0A3S3PE24</accession>
<dbReference type="PANTHER" id="PTHR23504:SF1">
    <property type="entry name" value="GH21943P-RELATED"/>
    <property type="match status" value="1"/>
</dbReference>
<evidence type="ECO:0000313" key="7">
    <source>
        <dbReference type="EMBL" id="RWS13357.1"/>
    </source>
</evidence>
<dbReference type="OrthoDB" id="419616at2759"/>
<gene>
    <name evidence="7" type="ORF">B4U79_02198</name>
</gene>
<name>A0A3S3PE24_9ACAR</name>
<evidence type="ECO:0000256" key="1">
    <source>
        <dbReference type="ARBA" id="ARBA00004141"/>
    </source>
</evidence>
<keyword evidence="5 6" id="KW-0472">Membrane</keyword>
<protein>
    <submittedName>
        <fullName evidence="7">Hippocampus abundant transcript 1 protein-like protein</fullName>
    </submittedName>
</protein>
<dbReference type="Pfam" id="PF07690">
    <property type="entry name" value="MFS_1"/>
    <property type="match status" value="1"/>
</dbReference>
<dbReference type="Proteomes" id="UP000285301">
    <property type="component" value="Unassembled WGS sequence"/>
</dbReference>
<dbReference type="GO" id="GO:0022857">
    <property type="term" value="F:transmembrane transporter activity"/>
    <property type="evidence" value="ECO:0007669"/>
    <property type="project" value="InterPro"/>
</dbReference>
<feature type="transmembrane region" description="Helical" evidence="6">
    <location>
        <begin position="130"/>
        <end position="151"/>
    </location>
</feature>
<keyword evidence="4 6" id="KW-1133">Transmembrane helix</keyword>
<evidence type="ECO:0000256" key="3">
    <source>
        <dbReference type="ARBA" id="ARBA00022692"/>
    </source>
</evidence>
<feature type="transmembrane region" description="Helical" evidence="6">
    <location>
        <begin position="75"/>
        <end position="95"/>
    </location>
</feature>
<feature type="non-terminal residue" evidence="7">
    <location>
        <position position="166"/>
    </location>
</feature>
<evidence type="ECO:0000256" key="6">
    <source>
        <dbReference type="SAM" id="Phobius"/>
    </source>
</evidence>
<dbReference type="InterPro" id="IPR011701">
    <property type="entry name" value="MFS"/>
</dbReference>
<dbReference type="PRINTS" id="PR01035">
    <property type="entry name" value="TCRTETA"/>
</dbReference>
<dbReference type="SUPFAM" id="SSF103473">
    <property type="entry name" value="MFS general substrate transporter"/>
    <property type="match status" value="1"/>
</dbReference>